<dbReference type="Pfam" id="PF00990">
    <property type="entry name" value="GGDEF"/>
    <property type="match status" value="1"/>
</dbReference>
<comment type="caution">
    <text evidence="4">The sequence shown here is derived from an EMBL/GenBank/DDBJ whole genome shotgun (WGS) entry which is preliminary data.</text>
</comment>
<dbReference type="Proteomes" id="UP000216020">
    <property type="component" value="Unassembled WGS sequence"/>
</dbReference>
<dbReference type="PROSITE" id="PS50883">
    <property type="entry name" value="EAL"/>
    <property type="match status" value="1"/>
</dbReference>
<dbReference type="InterPro" id="IPR050706">
    <property type="entry name" value="Cyclic-di-GMP_PDE-like"/>
</dbReference>
<evidence type="ECO:0000259" key="2">
    <source>
        <dbReference type="PROSITE" id="PS50883"/>
    </source>
</evidence>
<dbReference type="Gene3D" id="3.30.70.270">
    <property type="match status" value="1"/>
</dbReference>
<dbReference type="NCBIfam" id="TIGR00254">
    <property type="entry name" value="GGDEF"/>
    <property type="match status" value="1"/>
</dbReference>
<evidence type="ECO:0000256" key="1">
    <source>
        <dbReference type="SAM" id="Phobius"/>
    </source>
</evidence>
<evidence type="ECO:0000313" key="4">
    <source>
        <dbReference type="EMBL" id="OZI30173.1"/>
    </source>
</evidence>
<dbReference type="InterPro" id="IPR029787">
    <property type="entry name" value="Nucleotide_cyclase"/>
</dbReference>
<dbReference type="SUPFAM" id="SSF55073">
    <property type="entry name" value="Nucleotide cyclase"/>
    <property type="match status" value="1"/>
</dbReference>
<keyword evidence="1" id="KW-0472">Membrane</keyword>
<organism evidence="4 5">
    <name type="scientific">Bordetella genomosp. 10</name>
    <dbReference type="NCBI Taxonomy" id="1416804"/>
    <lineage>
        <taxon>Bacteria</taxon>
        <taxon>Pseudomonadati</taxon>
        <taxon>Pseudomonadota</taxon>
        <taxon>Betaproteobacteria</taxon>
        <taxon>Burkholderiales</taxon>
        <taxon>Alcaligenaceae</taxon>
        <taxon>Bordetella</taxon>
    </lineage>
</organism>
<feature type="domain" description="EAL" evidence="2">
    <location>
        <begin position="396"/>
        <end position="650"/>
    </location>
</feature>
<dbReference type="PANTHER" id="PTHR33121">
    <property type="entry name" value="CYCLIC DI-GMP PHOSPHODIESTERASE PDEF"/>
    <property type="match status" value="1"/>
</dbReference>
<dbReference type="GO" id="GO:0071111">
    <property type="term" value="F:cyclic-guanylate-specific phosphodiesterase activity"/>
    <property type="evidence" value="ECO:0007669"/>
    <property type="project" value="InterPro"/>
</dbReference>
<dbReference type="InterPro" id="IPR035919">
    <property type="entry name" value="EAL_sf"/>
</dbReference>
<gene>
    <name evidence="4" type="ORF">CAL29_19120</name>
</gene>
<keyword evidence="5" id="KW-1185">Reference proteome</keyword>
<dbReference type="SUPFAM" id="SSF141868">
    <property type="entry name" value="EAL domain-like"/>
    <property type="match status" value="1"/>
</dbReference>
<name>A0A261S0Y6_9BORD</name>
<dbReference type="OrthoDB" id="8711786at2"/>
<dbReference type="Pfam" id="PF00563">
    <property type="entry name" value="EAL"/>
    <property type="match status" value="1"/>
</dbReference>
<dbReference type="PROSITE" id="PS50887">
    <property type="entry name" value="GGDEF"/>
    <property type="match status" value="1"/>
</dbReference>
<dbReference type="PANTHER" id="PTHR33121:SF79">
    <property type="entry name" value="CYCLIC DI-GMP PHOSPHODIESTERASE PDED-RELATED"/>
    <property type="match status" value="1"/>
</dbReference>
<dbReference type="Gene3D" id="3.20.20.450">
    <property type="entry name" value="EAL domain"/>
    <property type="match status" value="1"/>
</dbReference>
<dbReference type="CDD" id="cd01948">
    <property type="entry name" value="EAL"/>
    <property type="match status" value="1"/>
</dbReference>
<proteinExistence type="predicted"/>
<evidence type="ECO:0000313" key="5">
    <source>
        <dbReference type="Proteomes" id="UP000216020"/>
    </source>
</evidence>
<reference evidence="5" key="1">
    <citation type="submission" date="2017-05" db="EMBL/GenBank/DDBJ databases">
        <title>Complete and WGS of Bordetella genogroups.</title>
        <authorList>
            <person name="Spilker T."/>
            <person name="Lipuma J."/>
        </authorList>
    </citation>
    <scope>NUCLEOTIDE SEQUENCE [LARGE SCALE GENOMIC DNA]</scope>
    <source>
        <strain evidence="5">AU16122</strain>
    </source>
</reference>
<dbReference type="EMBL" id="NEVM01000005">
    <property type="protein sequence ID" value="OZI30173.1"/>
    <property type="molecule type" value="Genomic_DNA"/>
</dbReference>
<accession>A0A261S0Y6</accession>
<feature type="domain" description="GGDEF" evidence="3">
    <location>
        <begin position="249"/>
        <end position="387"/>
    </location>
</feature>
<protein>
    <recommendedName>
        <fullName evidence="6">GGDEF-domain containing protein</fullName>
    </recommendedName>
</protein>
<feature type="transmembrane region" description="Helical" evidence="1">
    <location>
        <begin position="15"/>
        <end position="37"/>
    </location>
</feature>
<keyword evidence="1" id="KW-1133">Transmembrane helix</keyword>
<dbReference type="InterPro" id="IPR001633">
    <property type="entry name" value="EAL_dom"/>
</dbReference>
<dbReference type="InterPro" id="IPR000160">
    <property type="entry name" value="GGDEF_dom"/>
</dbReference>
<evidence type="ECO:0000259" key="3">
    <source>
        <dbReference type="PROSITE" id="PS50887"/>
    </source>
</evidence>
<dbReference type="SMART" id="SM00267">
    <property type="entry name" value="GGDEF"/>
    <property type="match status" value="1"/>
</dbReference>
<dbReference type="AlphaFoldDB" id="A0A261S0Y6"/>
<dbReference type="SMART" id="SM00052">
    <property type="entry name" value="EAL"/>
    <property type="match status" value="1"/>
</dbReference>
<dbReference type="InterPro" id="IPR043128">
    <property type="entry name" value="Rev_trsase/Diguanyl_cyclase"/>
</dbReference>
<sequence length="656" mass="72653">MEFRSMQEQGREFRWSVYGLLALVIVAGLGLSAFMATKAESVGKALRPLLNENLPAYEHLTDFEHAVLLYQLALNKYATQSIDRARFVQLTADQRDDVLRGLNTLRRDFPDHAGVAPIRLASRELLPLAGRLDDVLADEADSRRDARDLLRQANRYTNDIRGQLAGLKQAAATALRQAQVLTHTGIDSMSRLVQAYTLLTLAASLFTMHHVRARMRSERQLAFQAFHDPLTDLANRRSFERRLRGIAGQPHTLVLGRIDRFDRVVGELGYAFADGLMREIAGRVRAAAQRHGGEVFRLDGATLAILYRGMENACVRGAAAPDTLDSLRAAMHPPFRRGPHEVFPRLSLGSANYPAQCGDVAQLLAHADAALRAAREAGGDILVPYSEAISERSHHDLRREALLAHALERGELVVYYQPQQRLGDGGLAGFEALLRWRHDGNLIPPAEFIPLAEESGLIVPIGAWVLEQACRQARAWQEQAPDRKTVVAVNISPRQFAHPDFLRVVARVLAETGVDPGLIEVEITEGMLMREHGRGERLLRALREQGFRLAIDDFGTGYSSLAYLKRFPVDMLKIDQSFIRSLRPDGNDAAIVRAMIGMAHHLGLRVIAEGVETAAQRAWLRAWGCDQIQGYWYGEPMPAAAAQVYLSPAPASAAST</sequence>
<keyword evidence="1" id="KW-0812">Transmembrane</keyword>
<evidence type="ECO:0008006" key="6">
    <source>
        <dbReference type="Google" id="ProtNLM"/>
    </source>
</evidence>